<name>A0A0F9BN10_9ZZZZ</name>
<gene>
    <name evidence="1" type="ORF">LCGC14_2427560</name>
</gene>
<dbReference type="EMBL" id="LAZR01037054">
    <property type="protein sequence ID" value="KKL23225.1"/>
    <property type="molecule type" value="Genomic_DNA"/>
</dbReference>
<comment type="caution">
    <text evidence="1">The sequence shown here is derived from an EMBL/GenBank/DDBJ whole genome shotgun (WGS) entry which is preliminary data.</text>
</comment>
<protein>
    <submittedName>
        <fullName evidence="1">Uncharacterized protein</fullName>
    </submittedName>
</protein>
<sequence>MPVTVKVDPEPKFGVISKVGSITLEHGIQGRELELTLDRAREQFVLSMEQQDMGLVSIPGKENPQWVSGEDGS</sequence>
<feature type="non-terminal residue" evidence="1">
    <location>
        <position position="73"/>
    </location>
</feature>
<dbReference type="AlphaFoldDB" id="A0A0F9BN10"/>
<accession>A0A0F9BN10</accession>
<organism evidence="1">
    <name type="scientific">marine sediment metagenome</name>
    <dbReference type="NCBI Taxonomy" id="412755"/>
    <lineage>
        <taxon>unclassified sequences</taxon>
        <taxon>metagenomes</taxon>
        <taxon>ecological metagenomes</taxon>
    </lineage>
</organism>
<proteinExistence type="predicted"/>
<reference evidence="1" key="1">
    <citation type="journal article" date="2015" name="Nature">
        <title>Complex archaea that bridge the gap between prokaryotes and eukaryotes.</title>
        <authorList>
            <person name="Spang A."/>
            <person name="Saw J.H."/>
            <person name="Jorgensen S.L."/>
            <person name="Zaremba-Niedzwiedzka K."/>
            <person name="Martijn J."/>
            <person name="Lind A.E."/>
            <person name="van Eijk R."/>
            <person name="Schleper C."/>
            <person name="Guy L."/>
            <person name="Ettema T.J."/>
        </authorList>
    </citation>
    <scope>NUCLEOTIDE SEQUENCE</scope>
</reference>
<evidence type="ECO:0000313" key="1">
    <source>
        <dbReference type="EMBL" id="KKL23225.1"/>
    </source>
</evidence>